<proteinExistence type="inferred from homology"/>
<feature type="domain" description="N-end aminoacyl transferase N-terminal" evidence="5">
    <location>
        <begin position="15"/>
        <end position="85"/>
    </location>
</feature>
<keyword evidence="3 4" id="KW-0012">Acyltransferase</keyword>
<dbReference type="Pfam" id="PF04377">
    <property type="entry name" value="ATE_C"/>
    <property type="match status" value="1"/>
</dbReference>
<protein>
    <recommendedName>
        <fullName evidence="4">Aspartate/glutamate leucyltransferase</fullName>
        <ecNumber evidence="4">2.3.2.29</ecNumber>
    </recommendedName>
</protein>
<evidence type="ECO:0000256" key="2">
    <source>
        <dbReference type="ARBA" id="ARBA00022679"/>
    </source>
</evidence>
<dbReference type="HAMAP" id="MF_00689">
    <property type="entry name" value="Bpt"/>
    <property type="match status" value="1"/>
</dbReference>
<dbReference type="Pfam" id="PF04376">
    <property type="entry name" value="ATE_N"/>
    <property type="match status" value="1"/>
</dbReference>
<keyword evidence="8" id="KW-1185">Reference proteome</keyword>
<dbReference type="InterPro" id="IPR017138">
    <property type="entry name" value="Asp_Glu_LeuTrfase"/>
</dbReference>
<evidence type="ECO:0000256" key="1">
    <source>
        <dbReference type="ARBA" id="ARBA00022490"/>
    </source>
</evidence>
<dbReference type="InterPro" id="IPR007472">
    <property type="entry name" value="N-end_Aminoacyl_Trfase_C"/>
</dbReference>
<evidence type="ECO:0000256" key="3">
    <source>
        <dbReference type="ARBA" id="ARBA00023315"/>
    </source>
</evidence>
<evidence type="ECO:0000313" key="8">
    <source>
        <dbReference type="Proteomes" id="UP001239019"/>
    </source>
</evidence>
<accession>A0ABU0W9S3</accession>
<dbReference type="NCBIfam" id="NF002341">
    <property type="entry name" value="PRK01305.1-1"/>
    <property type="match status" value="1"/>
</dbReference>
<gene>
    <name evidence="4" type="primary">bpt</name>
    <name evidence="7" type="ORF">RBH19_12600</name>
</gene>
<dbReference type="SUPFAM" id="SSF55729">
    <property type="entry name" value="Acyl-CoA N-acyltransferases (Nat)"/>
    <property type="match status" value="1"/>
</dbReference>
<evidence type="ECO:0000313" key="7">
    <source>
        <dbReference type="EMBL" id="MDQ2070712.1"/>
    </source>
</evidence>
<comment type="catalytic activity">
    <reaction evidence="4">
        <text>N-terminal L-glutamyl-[protein] + L-leucyl-tRNA(Leu) = N-terminal L-leucyl-L-glutamyl-[protein] + tRNA(Leu) + H(+)</text>
        <dbReference type="Rhea" id="RHEA:50412"/>
        <dbReference type="Rhea" id="RHEA-COMP:9613"/>
        <dbReference type="Rhea" id="RHEA-COMP:9622"/>
        <dbReference type="Rhea" id="RHEA-COMP:12664"/>
        <dbReference type="Rhea" id="RHEA-COMP:12668"/>
        <dbReference type="ChEBI" id="CHEBI:15378"/>
        <dbReference type="ChEBI" id="CHEBI:64721"/>
        <dbReference type="ChEBI" id="CHEBI:78442"/>
        <dbReference type="ChEBI" id="CHEBI:78494"/>
        <dbReference type="ChEBI" id="CHEBI:133041"/>
        <dbReference type="EC" id="2.3.2.29"/>
    </reaction>
</comment>
<evidence type="ECO:0000256" key="4">
    <source>
        <dbReference type="HAMAP-Rule" id="MF_00689"/>
    </source>
</evidence>
<dbReference type="PANTHER" id="PTHR21367">
    <property type="entry name" value="ARGININE-TRNA-PROTEIN TRANSFERASE 1"/>
    <property type="match status" value="1"/>
</dbReference>
<keyword evidence="1 4" id="KW-0963">Cytoplasm</keyword>
<organism evidence="7 8">
    <name type="scientific">Natronospira bacteriovora</name>
    <dbReference type="NCBI Taxonomy" id="3069753"/>
    <lineage>
        <taxon>Bacteria</taxon>
        <taxon>Pseudomonadati</taxon>
        <taxon>Pseudomonadota</taxon>
        <taxon>Gammaproteobacteria</taxon>
        <taxon>Natronospirales</taxon>
        <taxon>Natronospiraceae</taxon>
        <taxon>Natronospira</taxon>
    </lineage>
</organism>
<dbReference type="NCBIfam" id="NF002346">
    <property type="entry name" value="PRK01305.2-3"/>
    <property type="match status" value="1"/>
</dbReference>
<dbReference type="PIRSF" id="PIRSF037208">
    <property type="entry name" value="ATE_pro_prd"/>
    <property type="match status" value="1"/>
</dbReference>
<dbReference type="EC" id="2.3.2.29" evidence="4"/>
<dbReference type="InterPro" id="IPR016181">
    <property type="entry name" value="Acyl_CoA_acyltransferase"/>
</dbReference>
<comment type="similarity">
    <text evidence="4">Belongs to the R-transferase family. Bpt subfamily.</text>
</comment>
<dbReference type="GO" id="GO:0004057">
    <property type="term" value="F:arginyl-tRNA--protein transferase activity"/>
    <property type="evidence" value="ECO:0007669"/>
    <property type="project" value="UniProtKB-EC"/>
</dbReference>
<sequence length="236" mass="28059">MKGERQPRLLLTAEQDCPYREGLQARNIVLEPGSVRDRADHTAFSSIGFRRSGEFLYRPHCRHCKACIPTRIPVRDFQWRRRHRRCLKRNSDLSVDTRPVTFDEEAYSLYQRYQRLRHGDGPMAEGDEHDYMGFIRSQWADTRMSHFRLDGQLLMVVISDWLEDGLSAVYTYFDPDLTHRSLGQYGILWQIEQVREAGLPYVYLGYWVQESPKMRYKTDYRPIEMMIEGHWQSLST</sequence>
<comment type="catalytic activity">
    <reaction evidence="4">
        <text>N-terminal L-aspartyl-[protein] + L-leucyl-tRNA(Leu) = N-terminal L-leucyl-L-aspartyl-[protein] + tRNA(Leu) + H(+)</text>
        <dbReference type="Rhea" id="RHEA:50420"/>
        <dbReference type="Rhea" id="RHEA-COMP:9613"/>
        <dbReference type="Rhea" id="RHEA-COMP:9622"/>
        <dbReference type="Rhea" id="RHEA-COMP:12669"/>
        <dbReference type="Rhea" id="RHEA-COMP:12674"/>
        <dbReference type="ChEBI" id="CHEBI:15378"/>
        <dbReference type="ChEBI" id="CHEBI:64720"/>
        <dbReference type="ChEBI" id="CHEBI:78442"/>
        <dbReference type="ChEBI" id="CHEBI:78494"/>
        <dbReference type="ChEBI" id="CHEBI:133042"/>
        <dbReference type="EC" id="2.3.2.29"/>
    </reaction>
</comment>
<dbReference type="InterPro" id="IPR030700">
    <property type="entry name" value="N-end_Aminoacyl_Trfase"/>
</dbReference>
<keyword evidence="2 4" id="KW-0808">Transferase</keyword>
<feature type="domain" description="N-end rule aminoacyl transferase C-terminal" evidence="6">
    <location>
        <begin position="105"/>
        <end position="226"/>
    </location>
</feature>
<comment type="caution">
    <text evidence="7">The sequence shown here is derived from an EMBL/GenBank/DDBJ whole genome shotgun (WGS) entry which is preliminary data.</text>
</comment>
<evidence type="ECO:0000259" key="6">
    <source>
        <dbReference type="Pfam" id="PF04377"/>
    </source>
</evidence>
<comment type="subcellular location">
    <subcellularLocation>
        <location evidence="4">Cytoplasm</location>
    </subcellularLocation>
</comment>
<dbReference type="NCBIfam" id="NF002342">
    <property type="entry name" value="PRK01305.1-3"/>
    <property type="match status" value="1"/>
</dbReference>
<comment type="function">
    <text evidence="4">Functions in the N-end rule pathway of protein degradation where it conjugates Leu from its aminoacyl-tRNA to the N-termini of proteins containing an N-terminal aspartate or glutamate.</text>
</comment>
<dbReference type="InterPro" id="IPR007471">
    <property type="entry name" value="N-end_Aminoacyl_Trfase_N"/>
</dbReference>
<dbReference type="Proteomes" id="UP001239019">
    <property type="component" value="Unassembled WGS sequence"/>
</dbReference>
<name>A0ABU0W9S3_9GAMM</name>
<dbReference type="RefSeq" id="WP_306729209.1">
    <property type="nucleotide sequence ID" value="NZ_JAVDDT010000009.1"/>
</dbReference>
<dbReference type="EMBL" id="JAVDDT010000009">
    <property type="protein sequence ID" value="MDQ2070712.1"/>
    <property type="molecule type" value="Genomic_DNA"/>
</dbReference>
<evidence type="ECO:0000259" key="5">
    <source>
        <dbReference type="Pfam" id="PF04376"/>
    </source>
</evidence>
<dbReference type="PANTHER" id="PTHR21367:SF1">
    <property type="entry name" value="ARGINYL-TRNA--PROTEIN TRANSFERASE 1"/>
    <property type="match status" value="1"/>
</dbReference>
<reference evidence="7 8" key="1">
    <citation type="submission" date="2023-08" db="EMBL/GenBank/DDBJ databases">
        <title>Whole-genome sequencing of halo(alkali)philic microorganisms from hypersaline lakes.</title>
        <authorList>
            <person name="Sorokin D.Y."/>
            <person name="Abbas B."/>
            <person name="Merkel A.Y."/>
        </authorList>
    </citation>
    <scope>NUCLEOTIDE SEQUENCE [LARGE SCALE GENOMIC DNA]</scope>
    <source>
        <strain evidence="7 8">AB-CW4</strain>
    </source>
</reference>